<proteinExistence type="predicted"/>
<dbReference type="InterPro" id="IPR010998">
    <property type="entry name" value="Integrase_recombinase_N"/>
</dbReference>
<dbReference type="Pfam" id="PF13102">
    <property type="entry name" value="Phage_int_SAM_5"/>
    <property type="match status" value="1"/>
</dbReference>
<dbReference type="InterPro" id="IPR044068">
    <property type="entry name" value="CB"/>
</dbReference>
<keyword evidence="1" id="KW-0229">DNA integration</keyword>
<organism evidence="6 7">
    <name type="scientific">Hymenobacter aerilatus</name>
    <dbReference type="NCBI Taxonomy" id="2932251"/>
    <lineage>
        <taxon>Bacteria</taxon>
        <taxon>Pseudomonadati</taxon>
        <taxon>Bacteroidota</taxon>
        <taxon>Cytophagia</taxon>
        <taxon>Cytophagales</taxon>
        <taxon>Hymenobacteraceae</taxon>
        <taxon>Hymenobacter</taxon>
    </lineage>
</organism>
<keyword evidence="7" id="KW-1185">Reference proteome</keyword>
<dbReference type="GO" id="GO:0015074">
    <property type="term" value="P:DNA integration"/>
    <property type="evidence" value="ECO:0007669"/>
    <property type="project" value="UniProtKB-KW"/>
</dbReference>
<dbReference type="Gene3D" id="1.10.150.130">
    <property type="match status" value="1"/>
</dbReference>
<dbReference type="AlphaFoldDB" id="A0A8T9T3B4"/>
<protein>
    <submittedName>
        <fullName evidence="6">Phage integrase SAM-like domain-containing protein</fullName>
    </submittedName>
</protein>
<evidence type="ECO:0000256" key="1">
    <source>
        <dbReference type="ARBA" id="ARBA00022908"/>
    </source>
</evidence>
<dbReference type="InterPro" id="IPR025269">
    <property type="entry name" value="SAM-like_dom"/>
</dbReference>
<dbReference type="GO" id="GO:0003677">
    <property type="term" value="F:DNA binding"/>
    <property type="evidence" value="ECO:0007669"/>
    <property type="project" value="UniProtKB-UniRule"/>
</dbReference>
<dbReference type="RefSeq" id="WP_245097225.1">
    <property type="nucleotide sequence ID" value="NZ_CP095053.1"/>
</dbReference>
<evidence type="ECO:0000259" key="5">
    <source>
        <dbReference type="PROSITE" id="PS51900"/>
    </source>
</evidence>
<evidence type="ECO:0000313" key="6">
    <source>
        <dbReference type="EMBL" id="UOR07463.1"/>
    </source>
</evidence>
<keyword evidence="2 4" id="KW-0238">DNA-binding</keyword>
<dbReference type="KEGG" id="haei:MUN82_10275"/>
<dbReference type="InterPro" id="IPR013762">
    <property type="entry name" value="Integrase-like_cat_sf"/>
</dbReference>
<dbReference type="PROSITE" id="PS51900">
    <property type="entry name" value="CB"/>
    <property type="match status" value="1"/>
</dbReference>
<dbReference type="Proteomes" id="UP000829925">
    <property type="component" value="Chromosome"/>
</dbReference>
<dbReference type="SUPFAM" id="SSF56349">
    <property type="entry name" value="DNA breaking-rejoining enzymes"/>
    <property type="match status" value="1"/>
</dbReference>
<dbReference type="InterPro" id="IPR011010">
    <property type="entry name" value="DNA_brk_join_enz"/>
</dbReference>
<dbReference type="Gene3D" id="1.10.443.10">
    <property type="entry name" value="Intergrase catalytic core"/>
    <property type="match status" value="1"/>
</dbReference>
<sequence length="477" mass="55941">MATITPVLKIRNKKKEDNPLRVMFRHGKVEVVVSTSESIKVEELQKGKIVGEKAIALNELVAKIGSDLQKAHDIILKRGDEITSTSIREEYERITSDRRMAELLAKPDEYAKNQRINQGTKAISKLEKEISERKEAIALHERRLAELTGNITRSDKSQLLVSYIEKYLEEKKNNHKNNTRNSYYAIIKILNGYNKKLKITDVDRRVMYEIEDYMIKLQHSNSTIENYTSKTKGILNYYGIELGLSQSYKQYKFKLPLYQNEVLYFSPQQLVDFWNHKKEAKIYDKIPGRVVQKNWQRIKDIMMFMCGTSLRFIDCFEDFRDTIQTTNGAEGKKTEKIVLRPSKTTKYDVEIQIPLTPLVKSILVRNDYKFKKIEDYYFRDLLREFCEDIPSFQHVVNRHYYIGQTKHTDKNKYFKEIGAHTGRRTFINFAFQSGWTIPEISGCTGHLEVNTLMLYASKVKQTQTNPMQLFHTLDDNF</sequence>
<gene>
    <name evidence="6" type="ORF">MUN82_10275</name>
</gene>
<dbReference type="EMBL" id="CP095053">
    <property type="protein sequence ID" value="UOR07463.1"/>
    <property type="molecule type" value="Genomic_DNA"/>
</dbReference>
<evidence type="ECO:0000256" key="4">
    <source>
        <dbReference type="PROSITE-ProRule" id="PRU01248"/>
    </source>
</evidence>
<evidence type="ECO:0000313" key="7">
    <source>
        <dbReference type="Proteomes" id="UP000829925"/>
    </source>
</evidence>
<dbReference type="GO" id="GO:0006310">
    <property type="term" value="P:DNA recombination"/>
    <property type="evidence" value="ECO:0007669"/>
    <property type="project" value="UniProtKB-KW"/>
</dbReference>
<evidence type="ECO:0000256" key="2">
    <source>
        <dbReference type="ARBA" id="ARBA00023125"/>
    </source>
</evidence>
<name>A0A8T9T3B4_9BACT</name>
<reference evidence="6 7" key="1">
    <citation type="submission" date="2022-04" db="EMBL/GenBank/DDBJ databases">
        <title>Hymenobacter sp. isolated from the air.</title>
        <authorList>
            <person name="Won M."/>
            <person name="Lee C.-M."/>
            <person name="Woen H.-Y."/>
            <person name="Kwon S.-W."/>
        </authorList>
    </citation>
    <scope>NUCLEOTIDE SEQUENCE [LARGE SCALE GENOMIC DNA]</scope>
    <source>
        <strain evidence="7">5413 J-13</strain>
    </source>
</reference>
<keyword evidence="3" id="KW-0233">DNA recombination</keyword>
<evidence type="ECO:0000256" key="3">
    <source>
        <dbReference type="ARBA" id="ARBA00023172"/>
    </source>
</evidence>
<accession>A0A8T9T3B4</accession>
<feature type="domain" description="Core-binding (CB)" evidence="5">
    <location>
        <begin position="158"/>
        <end position="239"/>
    </location>
</feature>